<evidence type="ECO:0000259" key="2">
    <source>
        <dbReference type="Pfam" id="PF03787"/>
    </source>
</evidence>
<evidence type="ECO:0000313" key="4">
    <source>
        <dbReference type="Proteomes" id="UP000253977"/>
    </source>
</evidence>
<dbReference type="InterPro" id="IPR052216">
    <property type="entry name" value="CRISPR_Csm3_endoribonuclease"/>
</dbReference>
<dbReference type="CDD" id="cd09726">
    <property type="entry name" value="RAMP_I_III"/>
    <property type="match status" value="1"/>
</dbReference>
<accession>A0A369TPH6</accession>
<proteinExistence type="predicted"/>
<dbReference type="InterPro" id="IPR005537">
    <property type="entry name" value="RAMP_III_fam"/>
</dbReference>
<reference evidence="3 4" key="1">
    <citation type="submission" date="2018-07" db="EMBL/GenBank/DDBJ databases">
        <title>Thalassococcus profundi sp. nov., a marine bacterium isolated from deep seawater of Okinawa Trough.</title>
        <authorList>
            <person name="Yu M."/>
        </authorList>
    </citation>
    <scope>NUCLEOTIDE SEQUENCE [LARGE SCALE GENOMIC DNA]</scope>
    <source>
        <strain evidence="3 4">WRAS1</strain>
    </source>
</reference>
<sequence>MSLPSAEWFRPGLCADFRGGQMIGARIEFDLVLVARTALHIGSGMAVEEAVLDSSDQDVDANVPEVAAVMRDWQDRPYIPGSSLKGCLRSHLPDACALFGDKIAEGSRSQHRAGRMIFSDAFLEPQEEAGTRRSTRVAIDPETGVALKSRLFTREIVEPGARFALRLVCVDSPEKELVTDLATLLAVLLAADGIALGKGTRQSMGRIAAETNSFHARRIVPGQRSPDDVTNEWREAVGKASAPDVKGEQVALLLTTKSPFMISDPENAPSKGDKSTPQIVGLSEPGGGPELTGATLLGALRAQSAWLEAIEFPGRWDDKDFVLAKDDDPADLTSTQRLFGVTGWRGQLSVDRIRLRNTPKKQRVTSVRIDRFSAVPIDNALYTVEAWLAPEYEIALRFHPRLAATAADDRAFFDRLITELEDDIWGGLELGLGKTRGFGAFAVRRLGGLAND</sequence>
<dbReference type="Proteomes" id="UP000253977">
    <property type="component" value="Unassembled WGS sequence"/>
</dbReference>
<dbReference type="Pfam" id="PF03787">
    <property type="entry name" value="RAMPs"/>
    <property type="match status" value="2"/>
</dbReference>
<organism evidence="3 4">
    <name type="scientific">Thalassococcus profundi</name>
    <dbReference type="NCBI Taxonomy" id="2282382"/>
    <lineage>
        <taxon>Bacteria</taxon>
        <taxon>Pseudomonadati</taxon>
        <taxon>Pseudomonadota</taxon>
        <taxon>Alphaproteobacteria</taxon>
        <taxon>Rhodobacterales</taxon>
        <taxon>Roseobacteraceae</taxon>
        <taxon>Thalassococcus</taxon>
    </lineage>
</organism>
<keyword evidence="4" id="KW-1185">Reference proteome</keyword>
<evidence type="ECO:0000313" key="3">
    <source>
        <dbReference type="EMBL" id="RDD67178.1"/>
    </source>
</evidence>
<dbReference type="PANTHER" id="PTHR35579:SF6">
    <property type="entry name" value="DUF324 DOMAIN-CONTAINING PROTEIN"/>
    <property type="match status" value="1"/>
</dbReference>
<dbReference type="GO" id="GO:0051607">
    <property type="term" value="P:defense response to virus"/>
    <property type="evidence" value="ECO:0007669"/>
    <property type="project" value="UniProtKB-KW"/>
</dbReference>
<gene>
    <name evidence="3" type="ORF">DU478_05420</name>
</gene>
<name>A0A369TPH6_9RHOB</name>
<dbReference type="AlphaFoldDB" id="A0A369TPH6"/>
<comment type="caution">
    <text evidence="3">The sequence shown here is derived from an EMBL/GenBank/DDBJ whole genome shotgun (WGS) entry which is preliminary data.</text>
</comment>
<evidence type="ECO:0000256" key="1">
    <source>
        <dbReference type="ARBA" id="ARBA00023118"/>
    </source>
</evidence>
<dbReference type="PANTHER" id="PTHR35579">
    <property type="entry name" value="CRISPR SYSTEM CMS ENDORIBONUCLEASE CSM3"/>
    <property type="match status" value="1"/>
</dbReference>
<dbReference type="EMBL" id="QPMK01000003">
    <property type="protein sequence ID" value="RDD67178.1"/>
    <property type="molecule type" value="Genomic_DNA"/>
</dbReference>
<protein>
    <recommendedName>
        <fullName evidence="2">CRISPR type III-associated protein domain-containing protein</fullName>
    </recommendedName>
</protein>
<keyword evidence="1" id="KW-0051">Antiviral defense</keyword>
<feature type="domain" description="CRISPR type III-associated protein" evidence="2">
    <location>
        <begin position="34"/>
        <end position="206"/>
    </location>
</feature>
<feature type="domain" description="CRISPR type III-associated protein" evidence="2">
    <location>
        <begin position="255"/>
        <end position="441"/>
    </location>
</feature>